<keyword evidence="3" id="KW-1185">Reference proteome</keyword>
<evidence type="ECO:0000256" key="1">
    <source>
        <dbReference type="SAM" id="MobiDB-lite"/>
    </source>
</evidence>
<proteinExistence type="predicted"/>
<dbReference type="Proteomes" id="UP001221898">
    <property type="component" value="Unassembled WGS sequence"/>
</dbReference>
<sequence length="108" mass="12297">MEWNEKGDGFFPFLISFRLQGTAQQPTPFKRSFPGTRPHLLRHVSSPSLALYVTDTCARKERLSSETTSLHRFSPDSLSRSDGGHHHYSPLLRDKARLSRQDSPPLGY</sequence>
<feature type="region of interest" description="Disordered" evidence="1">
    <location>
        <begin position="62"/>
        <end position="108"/>
    </location>
</feature>
<dbReference type="AlphaFoldDB" id="A0AAD7S0M8"/>
<reference evidence="2" key="1">
    <citation type="journal article" date="2023" name="Science">
        <title>Genome structures resolve the early diversification of teleost fishes.</title>
        <authorList>
            <person name="Parey E."/>
            <person name="Louis A."/>
            <person name="Montfort J."/>
            <person name="Bouchez O."/>
            <person name="Roques C."/>
            <person name="Iampietro C."/>
            <person name="Lluch J."/>
            <person name="Castinel A."/>
            <person name="Donnadieu C."/>
            <person name="Desvignes T."/>
            <person name="Floi Bucao C."/>
            <person name="Jouanno E."/>
            <person name="Wen M."/>
            <person name="Mejri S."/>
            <person name="Dirks R."/>
            <person name="Jansen H."/>
            <person name="Henkel C."/>
            <person name="Chen W.J."/>
            <person name="Zahm M."/>
            <person name="Cabau C."/>
            <person name="Klopp C."/>
            <person name="Thompson A.W."/>
            <person name="Robinson-Rechavi M."/>
            <person name="Braasch I."/>
            <person name="Lecointre G."/>
            <person name="Bobe J."/>
            <person name="Postlethwait J.H."/>
            <person name="Berthelot C."/>
            <person name="Roest Crollius H."/>
            <person name="Guiguen Y."/>
        </authorList>
    </citation>
    <scope>NUCLEOTIDE SEQUENCE</scope>
    <source>
        <strain evidence="2">NC1722</strain>
    </source>
</reference>
<evidence type="ECO:0000313" key="2">
    <source>
        <dbReference type="EMBL" id="KAJ8393834.1"/>
    </source>
</evidence>
<feature type="compositionally biased region" description="Polar residues" evidence="1">
    <location>
        <begin position="65"/>
        <end position="80"/>
    </location>
</feature>
<organism evidence="2 3">
    <name type="scientific">Aldrovandia affinis</name>
    <dbReference type="NCBI Taxonomy" id="143900"/>
    <lineage>
        <taxon>Eukaryota</taxon>
        <taxon>Metazoa</taxon>
        <taxon>Chordata</taxon>
        <taxon>Craniata</taxon>
        <taxon>Vertebrata</taxon>
        <taxon>Euteleostomi</taxon>
        <taxon>Actinopterygii</taxon>
        <taxon>Neopterygii</taxon>
        <taxon>Teleostei</taxon>
        <taxon>Notacanthiformes</taxon>
        <taxon>Halosauridae</taxon>
        <taxon>Aldrovandia</taxon>
    </lineage>
</organism>
<accession>A0AAD7S0M8</accession>
<protein>
    <submittedName>
        <fullName evidence="2">Uncharacterized protein</fullName>
    </submittedName>
</protein>
<evidence type="ECO:0000313" key="3">
    <source>
        <dbReference type="Proteomes" id="UP001221898"/>
    </source>
</evidence>
<name>A0AAD7S0M8_9TELE</name>
<gene>
    <name evidence="2" type="ORF">AAFF_G00055630</name>
</gene>
<comment type="caution">
    <text evidence="2">The sequence shown here is derived from an EMBL/GenBank/DDBJ whole genome shotgun (WGS) entry which is preliminary data.</text>
</comment>
<dbReference type="EMBL" id="JAINUG010000132">
    <property type="protein sequence ID" value="KAJ8393834.1"/>
    <property type="molecule type" value="Genomic_DNA"/>
</dbReference>